<dbReference type="Pfam" id="PF20166">
    <property type="entry name" value="ATG4_LIR"/>
    <property type="match status" value="1"/>
</dbReference>
<dbReference type="SUPFAM" id="SSF54001">
    <property type="entry name" value="Cysteine proteinases"/>
    <property type="match status" value="1"/>
</dbReference>
<organism evidence="21 22">
    <name type="scientific">Scophthalmus maximus</name>
    <name type="common">Turbot</name>
    <name type="synonym">Psetta maxima</name>
    <dbReference type="NCBI Taxonomy" id="52904"/>
    <lineage>
        <taxon>Eukaryota</taxon>
        <taxon>Metazoa</taxon>
        <taxon>Chordata</taxon>
        <taxon>Craniata</taxon>
        <taxon>Vertebrata</taxon>
        <taxon>Euteleostomi</taxon>
        <taxon>Actinopterygii</taxon>
        <taxon>Neopterygii</taxon>
        <taxon>Teleostei</taxon>
        <taxon>Neoteleostei</taxon>
        <taxon>Acanthomorphata</taxon>
        <taxon>Carangaria</taxon>
        <taxon>Pleuronectiformes</taxon>
        <taxon>Pleuronectoidei</taxon>
        <taxon>Scophthalmidae</taxon>
        <taxon>Scophthalmus</taxon>
    </lineage>
</organism>
<dbReference type="GO" id="GO:0000423">
    <property type="term" value="P:mitophagy"/>
    <property type="evidence" value="ECO:0007669"/>
    <property type="project" value="TreeGrafter"/>
</dbReference>
<keyword evidence="13 19" id="KW-0653">Protein transport</keyword>
<dbReference type="Proteomes" id="UP000694558">
    <property type="component" value="Chromosome 12"/>
</dbReference>
<keyword evidence="15" id="KW-0496">Mitochondrion</keyword>
<keyword evidence="8 19" id="KW-0645">Protease</keyword>
<evidence type="ECO:0000256" key="11">
    <source>
        <dbReference type="ARBA" id="ARBA00022807"/>
    </source>
</evidence>
<sequence length="391" mass="44372">MCSFAATLTYDTLRFGEFEDFPETSEPVWVLGKEYNALTEKDEILSDVTSRLWFTYRKNFPPIGGTGPTSDTGWGCMLRCGQMILGEALLCRHLGRDWRWAGGQKQREEYISILNAFIDKKDSYYSLHQIGEYYSLHCPLNWQSPKVVTVSMCRLVLRKLAVFDTWSRLVVHVAMDNTVVIEEISECRACGGAEGQGELNGCLEGACAMAEEETALWKPLVLLIPLRLGLSDINEAYIETLKQCFMLPQSLGVIGGKPNSAHYFIGYVGEELIYLDPHTTQPAVEPCEDSQVPDETYHCQHPPCRMHICELDPSIAAGFFCRTEDEFDDWCMRIRRLSCKRGGLPMFELVDSQPSHMVSVDALNLTPDFSDSDRLERFFDSEDEEFEILSL</sequence>
<feature type="domain" description="Peptidase C54 catalytic" evidence="20">
    <location>
        <begin position="42"/>
        <end position="332"/>
    </location>
</feature>
<evidence type="ECO:0000256" key="3">
    <source>
        <dbReference type="ARBA" id="ARBA00004419"/>
    </source>
</evidence>
<evidence type="ECO:0000256" key="8">
    <source>
        <dbReference type="ARBA" id="ARBA00022670"/>
    </source>
</evidence>
<keyword evidence="14 19" id="KW-0072">Autophagy</keyword>
<keyword evidence="10 19" id="KW-0378">Hydrolase</keyword>
<keyword evidence="16" id="KW-0968">Cytoplasmic vesicle</keyword>
<keyword evidence="12" id="KW-0256">Endoplasmic reticulum</keyword>
<keyword evidence="6" id="KW-0813">Transport</keyword>
<evidence type="ECO:0000256" key="1">
    <source>
        <dbReference type="ARBA" id="ARBA00004173"/>
    </source>
</evidence>
<reference evidence="21" key="2">
    <citation type="submission" date="2025-08" db="UniProtKB">
        <authorList>
            <consortium name="Ensembl"/>
        </authorList>
    </citation>
    <scope>IDENTIFICATION</scope>
</reference>
<dbReference type="AlphaFoldDB" id="A0A8D3EFQ8"/>
<dbReference type="GO" id="GO:0016485">
    <property type="term" value="P:protein processing"/>
    <property type="evidence" value="ECO:0007669"/>
    <property type="project" value="TreeGrafter"/>
</dbReference>
<evidence type="ECO:0000313" key="22">
    <source>
        <dbReference type="Proteomes" id="UP000694558"/>
    </source>
</evidence>
<dbReference type="GO" id="GO:0031410">
    <property type="term" value="C:cytoplasmic vesicle"/>
    <property type="evidence" value="ECO:0007669"/>
    <property type="project" value="UniProtKB-KW"/>
</dbReference>
<dbReference type="GO" id="GO:0005829">
    <property type="term" value="C:cytosol"/>
    <property type="evidence" value="ECO:0007669"/>
    <property type="project" value="UniProtKB-SubCell"/>
</dbReference>
<dbReference type="GO" id="GO:0015031">
    <property type="term" value="P:protein transport"/>
    <property type="evidence" value="ECO:0007669"/>
    <property type="project" value="UniProtKB-KW"/>
</dbReference>
<dbReference type="GO" id="GO:0019786">
    <property type="term" value="F:protein-phosphatidylethanolamide deconjugating activity"/>
    <property type="evidence" value="ECO:0007669"/>
    <property type="project" value="InterPro"/>
</dbReference>
<dbReference type="PANTHER" id="PTHR22624:SF39">
    <property type="entry name" value="CYSTEINE PROTEASE ATG4B"/>
    <property type="match status" value="1"/>
</dbReference>
<evidence type="ECO:0000256" key="19">
    <source>
        <dbReference type="RuleBase" id="RU363115"/>
    </source>
</evidence>
<keyword evidence="11" id="KW-0788">Thiol protease</keyword>
<dbReference type="GO" id="GO:0034727">
    <property type="term" value="P:piecemeal microautophagy of the nucleus"/>
    <property type="evidence" value="ECO:0007669"/>
    <property type="project" value="TreeGrafter"/>
</dbReference>
<dbReference type="EC" id="3.4.22.-" evidence="19"/>
<evidence type="ECO:0000256" key="4">
    <source>
        <dbReference type="ARBA" id="ARBA00004514"/>
    </source>
</evidence>
<dbReference type="GO" id="GO:0004197">
    <property type="term" value="F:cysteine-type endopeptidase activity"/>
    <property type="evidence" value="ECO:0007669"/>
    <property type="project" value="TreeGrafter"/>
</dbReference>
<protein>
    <recommendedName>
        <fullName evidence="19">Cysteine protease</fullName>
        <ecNumber evidence="19">3.4.22.-</ecNumber>
    </recommendedName>
</protein>
<accession>A0A8D3EFQ8</accession>
<dbReference type="InterPro" id="IPR005078">
    <property type="entry name" value="Peptidase_C54"/>
</dbReference>
<evidence type="ECO:0000256" key="13">
    <source>
        <dbReference type="ARBA" id="ARBA00022927"/>
    </source>
</evidence>
<comment type="similarity">
    <text evidence="5 19">Belongs to the peptidase C54 family.</text>
</comment>
<dbReference type="Pfam" id="PF03416">
    <property type="entry name" value="Peptidase_C54"/>
    <property type="match status" value="1"/>
</dbReference>
<keyword evidence="9" id="KW-0833">Ubl conjugation pathway</keyword>
<evidence type="ECO:0000256" key="18">
    <source>
        <dbReference type="ARBA" id="ARBA00029362"/>
    </source>
</evidence>
<dbReference type="GO" id="GO:0005783">
    <property type="term" value="C:endoplasmic reticulum"/>
    <property type="evidence" value="ECO:0007669"/>
    <property type="project" value="UniProtKB-SubCell"/>
</dbReference>
<evidence type="ECO:0000256" key="7">
    <source>
        <dbReference type="ARBA" id="ARBA00022490"/>
    </source>
</evidence>
<reference evidence="21" key="1">
    <citation type="submission" date="2023-05" db="EMBL/GenBank/DDBJ databases">
        <title>High-quality long-read genome of Scophthalmus maximus.</title>
        <authorList>
            <person name="Lien S."/>
            <person name="Martinez P."/>
        </authorList>
    </citation>
    <scope>NUCLEOTIDE SEQUENCE [LARGE SCALE GENOMIC DNA]</scope>
</reference>
<evidence type="ECO:0000256" key="16">
    <source>
        <dbReference type="ARBA" id="ARBA00023329"/>
    </source>
</evidence>
<evidence type="ECO:0000256" key="6">
    <source>
        <dbReference type="ARBA" id="ARBA00022448"/>
    </source>
</evidence>
<dbReference type="PANTHER" id="PTHR22624">
    <property type="entry name" value="CYSTEINE PROTEASE ATG4"/>
    <property type="match status" value="1"/>
</dbReference>
<dbReference type="InterPro" id="IPR046793">
    <property type="entry name" value="ATG4_LIR"/>
</dbReference>
<dbReference type="GO" id="GO:0005776">
    <property type="term" value="C:autophagosome"/>
    <property type="evidence" value="ECO:0007669"/>
    <property type="project" value="UniProtKB-SubCell"/>
</dbReference>
<dbReference type="GO" id="GO:0035973">
    <property type="term" value="P:aggrephagy"/>
    <property type="evidence" value="ECO:0007669"/>
    <property type="project" value="TreeGrafter"/>
</dbReference>
<keyword evidence="7 19" id="KW-0963">Cytoplasm</keyword>
<dbReference type="Ensembl" id="ENSSMAT00000038368.1">
    <property type="protein sequence ID" value="ENSSMAP00000070617.1"/>
    <property type="gene ID" value="ENSSMAG00000002224.2"/>
</dbReference>
<dbReference type="InterPro" id="IPR046792">
    <property type="entry name" value="Peptidase_C54_cat"/>
</dbReference>
<comment type="subcellular location">
    <subcellularLocation>
        <location evidence="4">Cytoplasm</location>
        <location evidence="4">Cytosol</location>
    </subcellularLocation>
    <subcellularLocation>
        <location evidence="3">Cytoplasmic vesicle</location>
        <location evidence="3">Autophagosome</location>
    </subcellularLocation>
    <subcellularLocation>
        <location evidence="2">Endoplasmic reticulum</location>
    </subcellularLocation>
    <subcellularLocation>
        <location evidence="1">Mitochondrion</location>
    </subcellularLocation>
</comment>
<evidence type="ECO:0000256" key="9">
    <source>
        <dbReference type="ARBA" id="ARBA00022786"/>
    </source>
</evidence>
<gene>
    <name evidence="21" type="primary">ATG4B</name>
</gene>
<dbReference type="GO" id="GO:0005739">
    <property type="term" value="C:mitochondrion"/>
    <property type="evidence" value="ECO:0007669"/>
    <property type="project" value="UniProtKB-SubCell"/>
</dbReference>
<evidence type="ECO:0000256" key="2">
    <source>
        <dbReference type="ARBA" id="ARBA00004240"/>
    </source>
</evidence>
<evidence type="ECO:0000256" key="5">
    <source>
        <dbReference type="ARBA" id="ARBA00010958"/>
    </source>
</evidence>
<dbReference type="GO" id="GO:0000045">
    <property type="term" value="P:autophagosome assembly"/>
    <property type="evidence" value="ECO:0007669"/>
    <property type="project" value="TreeGrafter"/>
</dbReference>
<comment type="catalytic activity">
    <reaction evidence="18">
        <text>[protein]-C-terminal L-amino acid-glycyl-phosphatidylethanolamide + H2O = [protein]-C-terminal L-amino acid-glycine + a 1,2-diacyl-sn-glycero-3-phosphoethanolamine</text>
        <dbReference type="Rhea" id="RHEA:67548"/>
        <dbReference type="Rhea" id="RHEA-COMP:17323"/>
        <dbReference type="Rhea" id="RHEA-COMP:17324"/>
        <dbReference type="ChEBI" id="CHEBI:15377"/>
        <dbReference type="ChEBI" id="CHEBI:64612"/>
        <dbReference type="ChEBI" id="CHEBI:172940"/>
        <dbReference type="ChEBI" id="CHEBI:172941"/>
    </reaction>
    <physiologicalReaction direction="left-to-right" evidence="18">
        <dbReference type="Rhea" id="RHEA:67549"/>
    </physiologicalReaction>
</comment>
<evidence type="ECO:0000259" key="20">
    <source>
        <dbReference type="Pfam" id="PF03416"/>
    </source>
</evidence>
<evidence type="ECO:0000256" key="14">
    <source>
        <dbReference type="ARBA" id="ARBA00023006"/>
    </source>
</evidence>
<comment type="catalytic activity">
    <reaction evidence="17">
        <text>[protein]-C-terminal L-amino acid-glycyl-phosphatidylserine + H2O = [protein]-C-terminal L-amino acid-glycine + a 1,2-diacyl-sn-glycero-3-phospho-L-serine</text>
        <dbReference type="Rhea" id="RHEA:67576"/>
        <dbReference type="Rhea" id="RHEA-COMP:17324"/>
        <dbReference type="Rhea" id="RHEA-COMP:17326"/>
        <dbReference type="ChEBI" id="CHEBI:15377"/>
        <dbReference type="ChEBI" id="CHEBI:57262"/>
        <dbReference type="ChEBI" id="CHEBI:172940"/>
        <dbReference type="ChEBI" id="CHEBI:172942"/>
    </reaction>
    <physiologicalReaction direction="left-to-right" evidence="17">
        <dbReference type="Rhea" id="RHEA:67577"/>
    </physiologicalReaction>
</comment>
<evidence type="ECO:0000256" key="15">
    <source>
        <dbReference type="ARBA" id="ARBA00023128"/>
    </source>
</evidence>
<dbReference type="GeneTree" id="ENSGT00530000063000"/>
<evidence type="ECO:0000256" key="17">
    <source>
        <dbReference type="ARBA" id="ARBA00029289"/>
    </source>
</evidence>
<comment type="function">
    <text evidence="19">Cysteine protease that plays a key role in autophagy by mediating both proteolytic activation and delipidation of ATG8 family proteins.</text>
</comment>
<evidence type="ECO:0000313" key="21">
    <source>
        <dbReference type="Ensembl" id="ENSSMAP00000070617.1"/>
    </source>
</evidence>
<name>A0A8D3EFQ8_SCOMX</name>
<dbReference type="InterPro" id="IPR038765">
    <property type="entry name" value="Papain-like_cys_pep_sf"/>
</dbReference>
<evidence type="ECO:0000256" key="10">
    <source>
        <dbReference type="ARBA" id="ARBA00022801"/>
    </source>
</evidence>
<evidence type="ECO:0000256" key="12">
    <source>
        <dbReference type="ARBA" id="ARBA00022824"/>
    </source>
</evidence>
<proteinExistence type="inferred from homology"/>